<organism evidence="1 2">
    <name type="scientific">Psychrobacter glacincola</name>
    <dbReference type="NCBI Taxonomy" id="56810"/>
    <lineage>
        <taxon>Bacteria</taxon>
        <taxon>Pseudomonadati</taxon>
        <taxon>Pseudomonadota</taxon>
        <taxon>Gammaproteobacteria</taxon>
        <taxon>Moraxellales</taxon>
        <taxon>Moraxellaceae</taxon>
        <taxon>Psychrobacter</taxon>
    </lineage>
</organism>
<name>A0ABW1W3B6_9GAMM</name>
<sequence length="263" mass="30757">MKKQDAIEKLESLIERAQSLKNKTRFESDFEKWKRDTLVTIGYIFGEESNQKIDFSKVRYSLRYATGNTTSSDTQKVYEKGITSAMTILQSMRDEVKEFWKESKENMEDDSSANENIERIMNRFHQVCRQLSHRYSNRDTLDINDEYDVQDLFHALLKLYFDDVRPEEYTPSYAGAASRTDFLLKKEQIIIELKKSRKTLRAKEVGEQLIVDSQRYQAHPDCKRIICFVYDPDGFIANPKGIENDLSKDTNGIPVSVFIRPKS</sequence>
<evidence type="ECO:0000313" key="1">
    <source>
        <dbReference type="EMBL" id="MFC6380284.1"/>
    </source>
</evidence>
<dbReference type="RefSeq" id="WP_227691917.1">
    <property type="nucleotide sequence ID" value="NZ_CAJGZK010000013.1"/>
</dbReference>
<evidence type="ECO:0008006" key="3">
    <source>
        <dbReference type="Google" id="ProtNLM"/>
    </source>
</evidence>
<dbReference type="Pfam" id="PF18742">
    <property type="entry name" value="DpnII-MboI"/>
    <property type="match status" value="1"/>
</dbReference>
<accession>A0ABW1W3B6</accession>
<reference evidence="2" key="1">
    <citation type="journal article" date="2019" name="Int. J. Syst. Evol. Microbiol.">
        <title>The Global Catalogue of Microorganisms (GCM) 10K type strain sequencing project: providing services to taxonomists for standard genome sequencing and annotation.</title>
        <authorList>
            <consortium name="The Broad Institute Genomics Platform"/>
            <consortium name="The Broad Institute Genome Sequencing Center for Infectious Disease"/>
            <person name="Wu L."/>
            <person name="Ma J."/>
        </authorList>
    </citation>
    <scope>NUCLEOTIDE SEQUENCE [LARGE SCALE GENOMIC DNA]</scope>
    <source>
        <strain evidence="2">CCM 2050</strain>
    </source>
</reference>
<dbReference type="Proteomes" id="UP001596264">
    <property type="component" value="Unassembled WGS sequence"/>
</dbReference>
<keyword evidence="2" id="KW-1185">Reference proteome</keyword>
<dbReference type="EMBL" id="JBHSTZ010000005">
    <property type="protein sequence ID" value="MFC6380284.1"/>
    <property type="molecule type" value="Genomic_DNA"/>
</dbReference>
<protein>
    <recommendedName>
        <fullName evidence="3">Malate dehydrogenase</fullName>
    </recommendedName>
</protein>
<evidence type="ECO:0000313" key="2">
    <source>
        <dbReference type="Proteomes" id="UP001596264"/>
    </source>
</evidence>
<proteinExistence type="predicted"/>
<comment type="caution">
    <text evidence="1">The sequence shown here is derived from an EMBL/GenBank/DDBJ whole genome shotgun (WGS) entry which is preliminary data.</text>
</comment>
<gene>
    <name evidence="1" type="ORF">ACFP58_02185</name>
</gene>